<proteinExistence type="predicted"/>
<reference evidence="3 4" key="1">
    <citation type="journal article" date="2021" name="Front. Microbiol.">
        <title>Aerobic Denitrification and Heterotrophic Sulfur Oxidation in the Genus Halomonas Revealed by Six Novel Species Characterizations and Genome-Based Analysis.</title>
        <authorList>
            <person name="Wang L."/>
            <person name="Shao Z."/>
        </authorList>
    </citation>
    <scope>NUCLEOTIDE SEQUENCE [LARGE SCALE GENOMIC DNA]</scope>
    <source>
        <strain evidence="3 4">MCCC 1A11059</strain>
    </source>
</reference>
<dbReference type="EMBL" id="CP053381">
    <property type="protein sequence ID" value="QTP53289.1"/>
    <property type="molecule type" value="Genomic_DNA"/>
</dbReference>
<keyword evidence="4" id="KW-1185">Reference proteome</keyword>
<sequence>MRIVNQTQLTEVLAALPPEGVGRPLDDSADYAWLDEQMMKIGSLQHGGVDWEGAETRAVRLLSTTGKDLKVLGHLLHCLQRGGDGVRFALSLRLLAGSLEQWWDQAYPYGGAQGERLRPRLFRQFTQRALGLAETLDFDNAADEHQACEVALEALLEAARTRELPDEALIDLQRQLRQARPSRDAAHASPATCSAPAQECQTDSATSPPAKLPEMRLEAGNERGNRQALLKMADFLGEQNPGDPLGYRLRRHAIWHVIQVLPATRDGVRSELAPPSADRVAEYREALSRGGDAALWQRIENSLAVSPYWLEGHRISAGVAERLGHPRCAAAIRDEASRFVERLPGIEALTFNDGSPFVDDETRHWLQAVRAGATAGGQAGGGDPWQEGLDEARERLAAEGLEAALAGLDRGLAEARSPREVAYWRLASADLLGDAGLAALAAQHYRAVRASLAGLGLEQWEPALLERLERTVEKGK</sequence>
<evidence type="ECO:0000313" key="3">
    <source>
        <dbReference type="EMBL" id="QTP53289.1"/>
    </source>
</evidence>
<protein>
    <submittedName>
        <fullName evidence="3">Type VI secretion system protein TssA</fullName>
    </submittedName>
</protein>
<evidence type="ECO:0000259" key="2">
    <source>
        <dbReference type="Pfam" id="PF06812"/>
    </source>
</evidence>
<dbReference type="RefSeq" id="WP_197449154.1">
    <property type="nucleotide sequence ID" value="NZ_CP053381.1"/>
</dbReference>
<dbReference type="InterPro" id="IPR017739">
    <property type="entry name" value="T6SS-assoc_VCA0119"/>
</dbReference>
<gene>
    <name evidence="3" type="primary">tssA</name>
    <name evidence="3" type="ORF">HNO51_00515</name>
</gene>
<evidence type="ECO:0000313" key="4">
    <source>
        <dbReference type="Proteomes" id="UP000671868"/>
    </source>
</evidence>
<organism evidence="3 4">
    <name type="scientific">Billgrantia sulfidoxydans</name>
    <dbReference type="NCBI Taxonomy" id="2733484"/>
    <lineage>
        <taxon>Bacteria</taxon>
        <taxon>Pseudomonadati</taxon>
        <taxon>Pseudomonadota</taxon>
        <taxon>Gammaproteobacteria</taxon>
        <taxon>Oceanospirillales</taxon>
        <taxon>Halomonadaceae</taxon>
        <taxon>Billgrantia</taxon>
    </lineage>
</organism>
<accession>A0ABX7VXY4</accession>
<dbReference type="Pfam" id="PF16989">
    <property type="entry name" value="T6SS_VasJ"/>
    <property type="match status" value="1"/>
</dbReference>
<dbReference type="InterPro" id="IPR010657">
    <property type="entry name" value="ImpA_N"/>
</dbReference>
<name>A0ABX7VXY4_9GAMM</name>
<dbReference type="PANTHER" id="PTHR37024">
    <property type="entry name" value="TYPE VI SECRETION SYSTEM DUF2094 AND IMPA-RELATED DOMAIN PROTEIN"/>
    <property type="match status" value="1"/>
</dbReference>
<dbReference type="Pfam" id="PF06812">
    <property type="entry name" value="ImpA_N"/>
    <property type="match status" value="1"/>
</dbReference>
<dbReference type="Proteomes" id="UP000671868">
    <property type="component" value="Chromosome"/>
</dbReference>
<feature type="region of interest" description="Disordered" evidence="1">
    <location>
        <begin position="180"/>
        <end position="211"/>
    </location>
</feature>
<feature type="domain" description="ImpA N-terminal" evidence="2">
    <location>
        <begin position="20"/>
        <end position="123"/>
    </location>
</feature>
<dbReference type="PANTHER" id="PTHR37024:SF3">
    <property type="entry name" value="TYPE VI SECRETION SYSTEM PROTEIN TSSA"/>
    <property type="match status" value="1"/>
</dbReference>
<evidence type="ECO:0000256" key="1">
    <source>
        <dbReference type="SAM" id="MobiDB-lite"/>
    </source>
</evidence>
<dbReference type="NCBIfam" id="TIGR03362">
    <property type="entry name" value="VI_chp_7"/>
    <property type="match status" value="1"/>
</dbReference>